<feature type="domain" description="HTH tetR-type" evidence="3">
    <location>
        <begin position="12"/>
        <end position="72"/>
    </location>
</feature>
<dbReference type="RefSeq" id="WP_375528740.1">
    <property type="nucleotide sequence ID" value="NZ_JBHILM010000056.1"/>
</dbReference>
<keyword evidence="1 2" id="KW-0238">DNA-binding</keyword>
<dbReference type="PROSITE" id="PS50977">
    <property type="entry name" value="HTH_TETR_2"/>
    <property type="match status" value="1"/>
</dbReference>
<dbReference type="InterPro" id="IPR039532">
    <property type="entry name" value="TetR_C_Firmicutes"/>
</dbReference>
<dbReference type="SUPFAM" id="SSF46689">
    <property type="entry name" value="Homeodomain-like"/>
    <property type="match status" value="1"/>
</dbReference>
<comment type="caution">
    <text evidence="4">The sequence shown here is derived from an EMBL/GenBank/DDBJ whole genome shotgun (WGS) entry which is preliminary data.</text>
</comment>
<name>A0ABV5BHA4_9BACL</name>
<evidence type="ECO:0000259" key="3">
    <source>
        <dbReference type="PROSITE" id="PS50977"/>
    </source>
</evidence>
<accession>A0ABV5BHA4</accession>
<dbReference type="InterPro" id="IPR009057">
    <property type="entry name" value="Homeodomain-like_sf"/>
</dbReference>
<dbReference type="PANTHER" id="PTHR43479">
    <property type="entry name" value="ACREF/ENVCD OPERON REPRESSOR-RELATED"/>
    <property type="match status" value="1"/>
</dbReference>
<feature type="DNA-binding region" description="H-T-H motif" evidence="2">
    <location>
        <begin position="35"/>
        <end position="54"/>
    </location>
</feature>
<dbReference type="Pfam" id="PF14278">
    <property type="entry name" value="TetR_C_8"/>
    <property type="match status" value="1"/>
</dbReference>
<evidence type="ECO:0000313" key="5">
    <source>
        <dbReference type="Proteomes" id="UP001580407"/>
    </source>
</evidence>
<keyword evidence="5" id="KW-1185">Reference proteome</keyword>
<organism evidence="4 5">
    <name type="scientific">Paenibacillus terreus</name>
    <dbReference type="NCBI Taxonomy" id="1387834"/>
    <lineage>
        <taxon>Bacteria</taxon>
        <taxon>Bacillati</taxon>
        <taxon>Bacillota</taxon>
        <taxon>Bacilli</taxon>
        <taxon>Bacillales</taxon>
        <taxon>Paenibacillaceae</taxon>
        <taxon>Paenibacillus</taxon>
    </lineage>
</organism>
<evidence type="ECO:0000256" key="1">
    <source>
        <dbReference type="ARBA" id="ARBA00023125"/>
    </source>
</evidence>
<dbReference type="InterPro" id="IPR050624">
    <property type="entry name" value="HTH-type_Tx_Regulator"/>
</dbReference>
<dbReference type="Pfam" id="PF00440">
    <property type="entry name" value="TetR_N"/>
    <property type="match status" value="1"/>
</dbReference>
<reference evidence="4 5" key="1">
    <citation type="submission" date="2024-09" db="EMBL/GenBank/DDBJ databases">
        <authorList>
            <person name="Ruan L."/>
        </authorList>
    </citation>
    <scope>NUCLEOTIDE SEQUENCE [LARGE SCALE GENOMIC DNA]</scope>
    <source>
        <strain evidence="4 5">D33</strain>
    </source>
</reference>
<dbReference type="Proteomes" id="UP001580407">
    <property type="component" value="Unassembled WGS sequence"/>
</dbReference>
<dbReference type="Gene3D" id="1.10.357.10">
    <property type="entry name" value="Tetracycline Repressor, domain 2"/>
    <property type="match status" value="1"/>
</dbReference>
<dbReference type="EMBL" id="JBHILM010000056">
    <property type="protein sequence ID" value="MFB5685079.1"/>
    <property type="molecule type" value="Genomic_DNA"/>
</dbReference>
<dbReference type="PANTHER" id="PTHR43479:SF16">
    <property type="entry name" value="HTH TETR-TYPE DOMAIN-CONTAINING PROTEIN"/>
    <property type="match status" value="1"/>
</dbReference>
<dbReference type="InterPro" id="IPR001647">
    <property type="entry name" value="HTH_TetR"/>
</dbReference>
<protein>
    <submittedName>
        <fullName evidence="4">TetR/AcrR family transcriptional regulator</fullName>
    </submittedName>
</protein>
<sequence>MDNKTNEDLRVRRTHKLLYNALLDLMEKQPFENITVKQICDSAMVHRTTFYTHFNDKFDLLTRALRQIAEEELNIATASISPSESFKEVFSAAIKHKRLFSQLLTEERDSLRNLLRREMKAGMMKYLEDNHISIEYNSIDLQINLEAYIGCVLGVLNWWLDNNMPIDQEDIYKKLEILTDWNFLNNK</sequence>
<evidence type="ECO:0000256" key="2">
    <source>
        <dbReference type="PROSITE-ProRule" id="PRU00335"/>
    </source>
</evidence>
<gene>
    <name evidence="4" type="ORF">ACE3NQ_29645</name>
</gene>
<evidence type="ECO:0000313" key="4">
    <source>
        <dbReference type="EMBL" id="MFB5685079.1"/>
    </source>
</evidence>
<proteinExistence type="predicted"/>